<name>A0A1H0KD51_9PSED</name>
<evidence type="ECO:0000256" key="1">
    <source>
        <dbReference type="SAM" id="MobiDB-lite"/>
    </source>
</evidence>
<feature type="region of interest" description="Disordered" evidence="1">
    <location>
        <begin position="29"/>
        <end position="103"/>
    </location>
</feature>
<evidence type="ECO:0008006" key="5">
    <source>
        <dbReference type="Google" id="ProtNLM"/>
    </source>
</evidence>
<protein>
    <recommendedName>
        <fullName evidence="5">Endoglucanase</fullName>
    </recommendedName>
</protein>
<evidence type="ECO:0000313" key="3">
    <source>
        <dbReference type="EMBL" id="SDO53733.1"/>
    </source>
</evidence>
<evidence type="ECO:0000256" key="2">
    <source>
        <dbReference type="SAM" id="SignalP"/>
    </source>
</evidence>
<dbReference type="RefSeq" id="WP_090182244.1">
    <property type="nucleotide sequence ID" value="NZ_LT629705.1"/>
</dbReference>
<evidence type="ECO:0000313" key="4">
    <source>
        <dbReference type="Proteomes" id="UP000198827"/>
    </source>
</evidence>
<feature type="compositionally biased region" description="Polar residues" evidence="1">
    <location>
        <begin position="33"/>
        <end position="46"/>
    </location>
</feature>
<proteinExistence type="predicted"/>
<keyword evidence="2" id="KW-0732">Signal</keyword>
<dbReference type="EMBL" id="LT629705">
    <property type="protein sequence ID" value="SDO53733.1"/>
    <property type="molecule type" value="Genomic_DNA"/>
</dbReference>
<feature type="compositionally biased region" description="Gly residues" evidence="1">
    <location>
        <begin position="59"/>
        <end position="95"/>
    </location>
</feature>
<gene>
    <name evidence="3" type="ORF">SAMN04489798_3205</name>
</gene>
<organism evidence="3 4">
    <name type="scientific">Pseudomonas arsenicoxydans</name>
    <dbReference type="NCBI Taxonomy" id="702115"/>
    <lineage>
        <taxon>Bacteria</taxon>
        <taxon>Pseudomonadati</taxon>
        <taxon>Pseudomonadota</taxon>
        <taxon>Gammaproteobacteria</taxon>
        <taxon>Pseudomonadales</taxon>
        <taxon>Pseudomonadaceae</taxon>
        <taxon>Pseudomonas</taxon>
    </lineage>
</organism>
<feature type="signal peptide" evidence="2">
    <location>
        <begin position="1"/>
        <end position="23"/>
    </location>
</feature>
<feature type="compositionally biased region" description="Low complexity" evidence="1">
    <location>
        <begin position="49"/>
        <end position="58"/>
    </location>
</feature>
<dbReference type="Proteomes" id="UP000198827">
    <property type="component" value="Chromosome I"/>
</dbReference>
<accession>A0A1H0KD51</accession>
<reference evidence="3 4" key="1">
    <citation type="submission" date="2016-10" db="EMBL/GenBank/DDBJ databases">
        <authorList>
            <person name="de Groot N.N."/>
        </authorList>
    </citation>
    <scope>NUCLEOTIDE SEQUENCE [LARGE SCALE GENOMIC DNA]</scope>
    <source>
        <strain evidence="3 4">CECT 7543</strain>
    </source>
</reference>
<feature type="chain" id="PRO_5009249590" description="Endoglucanase" evidence="2">
    <location>
        <begin position="24"/>
        <end position="103"/>
    </location>
</feature>
<sequence>MNIKITSLLLIGLLCAATGAAYAVSGNGADATGIQSGATRGSSVPPDNTPGSPASGSSAGSGTGTSAGASGSGSGAGGGTGAAGGGTGGAGGGTGSWTHKSSP</sequence>
<dbReference type="AlphaFoldDB" id="A0A1H0KD51"/>